<organism evidence="1">
    <name type="scientific">hydrothermal vent metagenome</name>
    <dbReference type="NCBI Taxonomy" id="652676"/>
    <lineage>
        <taxon>unclassified sequences</taxon>
        <taxon>metagenomes</taxon>
        <taxon>ecological metagenomes</taxon>
    </lineage>
</organism>
<dbReference type="AlphaFoldDB" id="A0A3B0Y846"/>
<sequence>MRTIRFVFLLSLVSGLFAQTAIADTLLVESVQSAPAVSGPQRGMTMEQIIQNWGEPQQRLGPVGEPPISHWIYPDFVVYFESNYALHSVVPHNN</sequence>
<evidence type="ECO:0000313" key="1">
    <source>
        <dbReference type="EMBL" id="VAW76965.1"/>
    </source>
</evidence>
<gene>
    <name evidence="1" type="ORF">MNBD_GAMMA15-984</name>
</gene>
<reference evidence="1" key="1">
    <citation type="submission" date="2018-06" db="EMBL/GenBank/DDBJ databases">
        <authorList>
            <person name="Zhirakovskaya E."/>
        </authorList>
    </citation>
    <scope>NUCLEOTIDE SEQUENCE</scope>
</reference>
<dbReference type="EMBL" id="UOFN01000072">
    <property type="protein sequence ID" value="VAW76965.1"/>
    <property type="molecule type" value="Genomic_DNA"/>
</dbReference>
<protein>
    <recommendedName>
        <fullName evidence="2">Lipoprotein SmpA/OmlA domain-containing protein</fullName>
    </recommendedName>
</protein>
<name>A0A3B0Y846_9ZZZZ</name>
<accession>A0A3B0Y846</accession>
<evidence type="ECO:0008006" key="2">
    <source>
        <dbReference type="Google" id="ProtNLM"/>
    </source>
</evidence>
<proteinExistence type="predicted"/>